<reference evidence="1 2" key="1">
    <citation type="submission" date="2019-12" db="EMBL/GenBank/DDBJ databases">
        <title>Novel species isolated from a subtropical stream in China.</title>
        <authorList>
            <person name="Lu H."/>
        </authorList>
    </citation>
    <scope>NUCLEOTIDE SEQUENCE [LARGE SCALE GENOMIC DNA]</scope>
    <source>
        <strain evidence="1 2">FT127W</strain>
    </source>
</reference>
<dbReference type="AlphaFoldDB" id="A0A7X4HFH1"/>
<accession>A0A7X4HFH1</accession>
<dbReference type="RefSeq" id="WP_161074589.1">
    <property type="nucleotide sequence ID" value="NZ_WWCU01000035.1"/>
</dbReference>
<proteinExistence type="predicted"/>
<dbReference type="Proteomes" id="UP000450676">
    <property type="component" value="Unassembled WGS sequence"/>
</dbReference>
<keyword evidence="2" id="KW-1185">Reference proteome</keyword>
<name>A0A7X4HFH1_9BURK</name>
<protein>
    <submittedName>
        <fullName evidence="1">Uncharacterized protein</fullName>
    </submittedName>
</protein>
<sequence>MKTPAKEGALALALVPDTLTNEERRMVARYRATAPEWRADIVEYANMVARMFPLSKLAAAPGIRLVGAGDKGDAP</sequence>
<dbReference type="EMBL" id="WWCU01000035">
    <property type="protein sequence ID" value="MYN10296.1"/>
    <property type="molecule type" value="Genomic_DNA"/>
</dbReference>
<gene>
    <name evidence="1" type="ORF">GTP77_23510</name>
</gene>
<evidence type="ECO:0000313" key="2">
    <source>
        <dbReference type="Proteomes" id="UP000450676"/>
    </source>
</evidence>
<evidence type="ECO:0000313" key="1">
    <source>
        <dbReference type="EMBL" id="MYN10296.1"/>
    </source>
</evidence>
<comment type="caution">
    <text evidence="1">The sequence shown here is derived from an EMBL/GenBank/DDBJ whole genome shotgun (WGS) entry which is preliminary data.</text>
</comment>
<organism evidence="1 2">
    <name type="scientific">Pseudoduganella aquatica</name>
    <dbReference type="NCBI Taxonomy" id="2660641"/>
    <lineage>
        <taxon>Bacteria</taxon>
        <taxon>Pseudomonadati</taxon>
        <taxon>Pseudomonadota</taxon>
        <taxon>Betaproteobacteria</taxon>
        <taxon>Burkholderiales</taxon>
        <taxon>Oxalobacteraceae</taxon>
        <taxon>Telluria group</taxon>
        <taxon>Pseudoduganella</taxon>
    </lineage>
</organism>